<dbReference type="PANTHER" id="PTHR37625">
    <property type="entry name" value="OUTER MEMBRANE LIPOPROTEIN-RELATED"/>
    <property type="match status" value="1"/>
</dbReference>
<reference evidence="1 2" key="1">
    <citation type="submission" date="2014-12" db="EMBL/GenBank/DDBJ databases">
        <title>Denitrispirillum autotrophicum gen. nov., sp. nov., Denitrifying, Facultatively Autotrophic Bacteria Isolated from Rice Paddy Soil.</title>
        <authorList>
            <person name="Ishii S."/>
            <person name="Ashida N."/>
            <person name="Ohno H."/>
            <person name="Otsuka S."/>
            <person name="Yokota A."/>
            <person name="Senoo K."/>
        </authorList>
    </citation>
    <scope>NUCLEOTIDE SEQUENCE [LARGE SCALE GENOMIC DNA]</scope>
    <source>
        <strain evidence="1 2">TSA66</strain>
    </source>
</reference>
<evidence type="ECO:0000313" key="1">
    <source>
        <dbReference type="EMBL" id="KIF82530.1"/>
    </source>
</evidence>
<dbReference type="STRING" id="709839.TSA66_19670"/>
<dbReference type="Gene3D" id="2.60.40.4150">
    <property type="entry name" value="Type VI secretion system, lipoprotein SciN"/>
    <property type="match status" value="1"/>
</dbReference>
<sequence>MFCSIFLAACGTLRTTTDKVAQIALDAVGVNTSQKSAANGSARTIRMHLDASRNLNADDNGNGLSAIVRLYKLKDINTFLAAPHSVFGHIEREKESFGADLMDVRELTLAPGQRLDLAEKMTDEMAYLGVVTLFRSPDRKRWRFAFGVAAAEATDITLGLHACAMTATSMAPSGMTLNDTALLSSVKCN</sequence>
<name>A0A0C2BMQ5_9BURK</name>
<dbReference type="EMBL" id="JWJG01000028">
    <property type="protein sequence ID" value="KIF82530.1"/>
    <property type="molecule type" value="Genomic_DNA"/>
</dbReference>
<organism evidence="1 2">
    <name type="scientific">Noviherbaspirillum autotrophicum</name>
    <dbReference type="NCBI Taxonomy" id="709839"/>
    <lineage>
        <taxon>Bacteria</taxon>
        <taxon>Pseudomonadati</taxon>
        <taxon>Pseudomonadota</taxon>
        <taxon>Betaproteobacteria</taxon>
        <taxon>Burkholderiales</taxon>
        <taxon>Oxalobacteraceae</taxon>
        <taxon>Noviherbaspirillum</taxon>
    </lineage>
</organism>
<protein>
    <recommendedName>
        <fullName evidence="3">Type VI secretion protein</fullName>
    </recommendedName>
</protein>
<comment type="caution">
    <text evidence="1">The sequence shown here is derived from an EMBL/GenBank/DDBJ whole genome shotgun (WGS) entry which is preliminary data.</text>
</comment>
<dbReference type="PANTHER" id="PTHR37625:SF4">
    <property type="entry name" value="OUTER MEMBRANE LIPOPROTEIN"/>
    <property type="match status" value="1"/>
</dbReference>
<accession>A0A0C2BMQ5</accession>
<evidence type="ECO:0000313" key="2">
    <source>
        <dbReference type="Proteomes" id="UP000031572"/>
    </source>
</evidence>
<dbReference type="Proteomes" id="UP000031572">
    <property type="component" value="Unassembled WGS sequence"/>
</dbReference>
<evidence type="ECO:0008006" key="3">
    <source>
        <dbReference type="Google" id="ProtNLM"/>
    </source>
</evidence>
<keyword evidence="2" id="KW-1185">Reference proteome</keyword>
<gene>
    <name evidence="1" type="ORF">TSA66_19670</name>
</gene>
<dbReference type="AlphaFoldDB" id="A0A0C2BMQ5"/>
<dbReference type="InterPro" id="IPR038706">
    <property type="entry name" value="Type_VI_SciN-like_sf"/>
</dbReference>
<dbReference type="Pfam" id="PF12790">
    <property type="entry name" value="T6SS-SciN"/>
    <property type="match status" value="1"/>
</dbReference>
<dbReference type="InterPro" id="IPR017734">
    <property type="entry name" value="T6SS_SciN"/>
</dbReference>
<dbReference type="NCBIfam" id="TIGR03352">
    <property type="entry name" value="VI_chp_3"/>
    <property type="match status" value="1"/>
</dbReference>
<proteinExistence type="predicted"/>